<reference evidence="2 3" key="1">
    <citation type="journal article" date="2015" name="Appl. Environ. Microbiol.">
        <title>Nanoarchaeota, Their Sulfolobales Host, and Nanoarchaeota Virus Distribution across Yellowstone National Park Hot Springs.</title>
        <authorList>
            <person name="Munson-McGee J.H."/>
            <person name="Field E.K."/>
            <person name="Bateson M."/>
            <person name="Rooney C."/>
            <person name="Stepanauskas R."/>
            <person name="Young M.J."/>
        </authorList>
    </citation>
    <scope>NUCLEOTIDE SEQUENCE [LARGE SCALE GENOMIC DNA]</scope>
    <source>
        <strain evidence="2">SCGC AC-742_N10</strain>
    </source>
</reference>
<name>A0A2T9X1N4_9CREN</name>
<dbReference type="PANTHER" id="PTHR43252">
    <property type="entry name" value="TRANSCRIPTIONAL REGULATOR YQJI"/>
    <property type="match status" value="1"/>
</dbReference>
<dbReference type="PANTHER" id="PTHR43252:SF2">
    <property type="entry name" value="TRANSCRIPTION REGULATOR, PADR-LIKE FAMILY"/>
    <property type="match status" value="1"/>
</dbReference>
<dbReference type="InterPro" id="IPR005149">
    <property type="entry name" value="Tscrpt_reg_PadR_N"/>
</dbReference>
<sequence>MKMNLERLRKGTLKLLILEALNDKPMHAYEIIKSIEKKFHGIYKPSPGSLYPVLKQLIESGMINVEEKDDKKIYIITDKGKEAFNKMKTEMKNVFTKNNQYRKLVNQLFEIGLIIYNFRDKLSEEDYEKINNIINGCKNEIEDLLNKLK</sequence>
<dbReference type="AlphaFoldDB" id="A0A2T9X1N4"/>
<proteinExistence type="predicted"/>
<accession>A0A2T9X1N4</accession>
<evidence type="ECO:0000313" key="2">
    <source>
        <dbReference type="EMBL" id="PVU74008.1"/>
    </source>
</evidence>
<dbReference type="Gene3D" id="1.10.10.10">
    <property type="entry name" value="Winged helix-like DNA-binding domain superfamily/Winged helix DNA-binding domain"/>
    <property type="match status" value="1"/>
</dbReference>
<evidence type="ECO:0000313" key="3">
    <source>
        <dbReference type="Proteomes" id="UP000245638"/>
    </source>
</evidence>
<dbReference type="EMBL" id="QEFD01000235">
    <property type="protein sequence ID" value="PVU74008.1"/>
    <property type="molecule type" value="Genomic_DNA"/>
</dbReference>
<dbReference type="InterPro" id="IPR036390">
    <property type="entry name" value="WH_DNA-bd_sf"/>
</dbReference>
<dbReference type="Proteomes" id="UP000245638">
    <property type="component" value="Unassembled WGS sequence"/>
</dbReference>
<dbReference type="InterPro" id="IPR036388">
    <property type="entry name" value="WH-like_DNA-bd_sf"/>
</dbReference>
<gene>
    <name evidence="2" type="ORF">DDW13_09155</name>
</gene>
<comment type="caution">
    <text evidence="2">The sequence shown here is derived from an EMBL/GenBank/DDBJ whole genome shotgun (WGS) entry which is preliminary data.</text>
</comment>
<feature type="domain" description="Transcription regulator PadR N-terminal" evidence="1">
    <location>
        <begin position="17"/>
        <end position="85"/>
    </location>
</feature>
<organism evidence="2 3">
    <name type="scientific">Acidianus hospitalis</name>
    <dbReference type="NCBI Taxonomy" id="563177"/>
    <lineage>
        <taxon>Archaea</taxon>
        <taxon>Thermoproteota</taxon>
        <taxon>Thermoprotei</taxon>
        <taxon>Sulfolobales</taxon>
        <taxon>Sulfolobaceae</taxon>
        <taxon>Acidianus</taxon>
    </lineage>
</organism>
<dbReference type="Pfam" id="PF03551">
    <property type="entry name" value="PadR"/>
    <property type="match status" value="1"/>
</dbReference>
<protein>
    <submittedName>
        <fullName evidence="2">PadR family transcriptional regulator</fullName>
    </submittedName>
</protein>
<dbReference type="SUPFAM" id="SSF46785">
    <property type="entry name" value="Winged helix' DNA-binding domain"/>
    <property type="match status" value="1"/>
</dbReference>
<evidence type="ECO:0000259" key="1">
    <source>
        <dbReference type="Pfam" id="PF03551"/>
    </source>
</evidence>